<evidence type="ECO:0000313" key="8">
    <source>
        <dbReference type="EMBL" id="KIN95194.1"/>
    </source>
</evidence>
<protein>
    <recommendedName>
        <fullName evidence="7">2OGFeDO JBP1/TET oxygenase domain-containing protein</fullName>
    </recommendedName>
</protein>
<gene>
    <name evidence="8" type="ORF">M404DRAFT_53080</name>
</gene>
<keyword evidence="2" id="KW-0479">Metal-binding</keyword>
<proteinExistence type="predicted"/>
<evidence type="ECO:0000256" key="4">
    <source>
        <dbReference type="ARBA" id="ARBA00023002"/>
    </source>
</evidence>
<name>A0A0C3N2A4_PISTI</name>
<organism evidence="8 9">
    <name type="scientific">Pisolithus tinctorius Marx 270</name>
    <dbReference type="NCBI Taxonomy" id="870435"/>
    <lineage>
        <taxon>Eukaryota</taxon>
        <taxon>Fungi</taxon>
        <taxon>Dikarya</taxon>
        <taxon>Basidiomycota</taxon>
        <taxon>Agaricomycotina</taxon>
        <taxon>Agaricomycetes</taxon>
        <taxon>Agaricomycetidae</taxon>
        <taxon>Boletales</taxon>
        <taxon>Sclerodermatineae</taxon>
        <taxon>Pisolithaceae</taxon>
        <taxon>Pisolithus</taxon>
    </lineage>
</organism>
<dbReference type="HOGENOM" id="CLU_039070_2_0_1"/>
<evidence type="ECO:0000256" key="5">
    <source>
        <dbReference type="ARBA" id="ARBA00023004"/>
    </source>
</evidence>
<dbReference type="InParanoid" id="A0A0C3N2A4"/>
<dbReference type="GO" id="GO:0051213">
    <property type="term" value="F:dioxygenase activity"/>
    <property type="evidence" value="ECO:0007669"/>
    <property type="project" value="UniProtKB-KW"/>
</dbReference>
<keyword evidence="6" id="KW-0732">Signal</keyword>
<keyword evidence="4" id="KW-0560">Oxidoreductase</keyword>
<feature type="chain" id="PRO_5002167180" description="2OGFeDO JBP1/TET oxygenase domain-containing protein" evidence="6">
    <location>
        <begin position="30"/>
        <end position="154"/>
    </location>
</feature>
<evidence type="ECO:0000256" key="2">
    <source>
        <dbReference type="ARBA" id="ARBA00022723"/>
    </source>
</evidence>
<keyword evidence="3" id="KW-0223">Dioxygenase</keyword>
<keyword evidence="5" id="KW-0408">Iron</keyword>
<keyword evidence="9" id="KW-1185">Reference proteome</keyword>
<dbReference type="Pfam" id="PF12851">
    <property type="entry name" value="Tet_JBP"/>
    <property type="match status" value="1"/>
</dbReference>
<dbReference type="Proteomes" id="UP000054217">
    <property type="component" value="Unassembled WGS sequence"/>
</dbReference>
<comment type="cofactor">
    <cofactor evidence="1">
        <name>Fe(2+)</name>
        <dbReference type="ChEBI" id="CHEBI:29033"/>
    </cofactor>
</comment>
<reference evidence="8 9" key="1">
    <citation type="submission" date="2014-04" db="EMBL/GenBank/DDBJ databases">
        <authorList>
            <consortium name="DOE Joint Genome Institute"/>
            <person name="Kuo A."/>
            <person name="Kohler A."/>
            <person name="Costa M.D."/>
            <person name="Nagy L.G."/>
            <person name="Floudas D."/>
            <person name="Copeland A."/>
            <person name="Barry K.W."/>
            <person name="Cichocki N."/>
            <person name="Veneault-Fourrey C."/>
            <person name="LaButti K."/>
            <person name="Lindquist E.A."/>
            <person name="Lipzen A."/>
            <person name="Lundell T."/>
            <person name="Morin E."/>
            <person name="Murat C."/>
            <person name="Sun H."/>
            <person name="Tunlid A."/>
            <person name="Henrissat B."/>
            <person name="Grigoriev I.V."/>
            <person name="Hibbett D.S."/>
            <person name="Martin F."/>
            <person name="Nordberg H.P."/>
            <person name="Cantor M.N."/>
            <person name="Hua S.X."/>
        </authorList>
    </citation>
    <scope>NUCLEOTIDE SEQUENCE [LARGE SCALE GENOMIC DNA]</scope>
    <source>
        <strain evidence="8 9">Marx 270</strain>
    </source>
</reference>
<feature type="signal peptide" evidence="6">
    <location>
        <begin position="1"/>
        <end position="29"/>
    </location>
</feature>
<dbReference type="InterPro" id="IPR024779">
    <property type="entry name" value="2OGFeDO_JBP1/TET_oxygenase_dom"/>
</dbReference>
<dbReference type="EMBL" id="KN832074">
    <property type="protein sequence ID" value="KIN95194.1"/>
    <property type="molecule type" value="Genomic_DNA"/>
</dbReference>
<evidence type="ECO:0000256" key="1">
    <source>
        <dbReference type="ARBA" id="ARBA00001954"/>
    </source>
</evidence>
<accession>A0A0C3N2A4</accession>
<dbReference type="GO" id="GO:0046872">
    <property type="term" value="F:metal ion binding"/>
    <property type="evidence" value="ECO:0007669"/>
    <property type="project" value="UniProtKB-KW"/>
</dbReference>
<feature type="domain" description="2OGFeDO JBP1/TET oxygenase" evidence="7">
    <location>
        <begin position="13"/>
        <end position="140"/>
    </location>
</feature>
<evidence type="ECO:0000313" key="9">
    <source>
        <dbReference type="Proteomes" id="UP000054217"/>
    </source>
</evidence>
<reference evidence="9" key="2">
    <citation type="submission" date="2015-01" db="EMBL/GenBank/DDBJ databases">
        <title>Evolutionary Origins and Diversification of the Mycorrhizal Mutualists.</title>
        <authorList>
            <consortium name="DOE Joint Genome Institute"/>
            <consortium name="Mycorrhizal Genomics Consortium"/>
            <person name="Kohler A."/>
            <person name="Kuo A."/>
            <person name="Nagy L.G."/>
            <person name="Floudas D."/>
            <person name="Copeland A."/>
            <person name="Barry K.W."/>
            <person name="Cichocki N."/>
            <person name="Veneault-Fourrey C."/>
            <person name="LaButti K."/>
            <person name="Lindquist E.A."/>
            <person name="Lipzen A."/>
            <person name="Lundell T."/>
            <person name="Morin E."/>
            <person name="Murat C."/>
            <person name="Riley R."/>
            <person name="Ohm R."/>
            <person name="Sun H."/>
            <person name="Tunlid A."/>
            <person name="Henrissat B."/>
            <person name="Grigoriev I.V."/>
            <person name="Hibbett D.S."/>
            <person name="Martin F."/>
        </authorList>
    </citation>
    <scope>NUCLEOTIDE SEQUENCE [LARGE SCALE GENOMIC DNA]</scope>
    <source>
        <strain evidence="9">Marx 270</strain>
    </source>
</reference>
<feature type="non-terminal residue" evidence="8">
    <location>
        <position position="1"/>
    </location>
</feature>
<dbReference type="OrthoDB" id="3259298at2759"/>
<evidence type="ECO:0000256" key="6">
    <source>
        <dbReference type="SAM" id="SignalP"/>
    </source>
</evidence>
<feature type="non-terminal residue" evidence="8">
    <location>
        <position position="154"/>
    </location>
</feature>
<evidence type="ECO:0000259" key="7">
    <source>
        <dbReference type="Pfam" id="PF12851"/>
    </source>
</evidence>
<sequence length="154" mass="17495">GHEWSQWSYLPAAILSSALLIMHPGLYEAGRQAMQSLDTWSSQHNQDMQDALQHWPSAFTNVSIISNWTTPFHWDPHSRSDWYDMLVMVGNYEGCVLDIPMLGLQFLYNPGTVVAFSGQLLRHGVSSAGGNRCCFAYYMRDNIHNWIGIPCGDW</sequence>
<dbReference type="AlphaFoldDB" id="A0A0C3N2A4"/>
<dbReference type="Gene3D" id="3.60.130.30">
    <property type="match status" value="1"/>
</dbReference>
<evidence type="ECO:0000256" key="3">
    <source>
        <dbReference type="ARBA" id="ARBA00022964"/>
    </source>
</evidence>